<evidence type="ECO:0000313" key="5">
    <source>
        <dbReference type="Ensembl" id="ENSLACP00000011883.1"/>
    </source>
</evidence>
<dbReference type="EMBL" id="AFYH01121298">
    <property type="status" value="NOT_ANNOTATED_CDS"/>
    <property type="molecule type" value="Genomic_DNA"/>
</dbReference>
<dbReference type="GeneTree" id="ENSGT00940000156371"/>
<protein>
    <submittedName>
        <fullName evidence="5">Pleckstrin homology like domain family B member 2</fullName>
    </submittedName>
</protein>
<evidence type="ECO:0000313" key="6">
    <source>
        <dbReference type="Proteomes" id="UP000008672"/>
    </source>
</evidence>
<evidence type="ECO:0000256" key="1">
    <source>
        <dbReference type="ARBA" id="ARBA00023054"/>
    </source>
</evidence>
<dbReference type="EMBL" id="AFYH01121294">
    <property type="status" value="NOT_ANNOTATED_CDS"/>
    <property type="molecule type" value="Genomic_DNA"/>
</dbReference>
<reference evidence="6" key="1">
    <citation type="submission" date="2011-08" db="EMBL/GenBank/DDBJ databases">
        <title>The draft genome of Latimeria chalumnae.</title>
        <authorList>
            <person name="Di Palma F."/>
            <person name="Alfoldi J."/>
            <person name="Johnson J."/>
            <person name="Berlin A."/>
            <person name="Gnerre S."/>
            <person name="Jaffe D."/>
            <person name="MacCallum I."/>
            <person name="Young S."/>
            <person name="Walker B.J."/>
            <person name="Lander E."/>
            <person name="Lindblad-Toh K."/>
        </authorList>
    </citation>
    <scope>NUCLEOTIDE SEQUENCE [LARGE SCALE GENOMIC DNA]</scope>
    <source>
        <strain evidence="6">Wild caught</strain>
    </source>
</reference>
<dbReference type="AlphaFoldDB" id="H3AQG2"/>
<dbReference type="InterPro" id="IPR052212">
    <property type="entry name" value="PH-like_domain"/>
</dbReference>
<dbReference type="Proteomes" id="UP000008672">
    <property type="component" value="Unassembled WGS sequence"/>
</dbReference>
<feature type="coiled-coil region" evidence="2">
    <location>
        <begin position="318"/>
        <end position="377"/>
    </location>
</feature>
<dbReference type="PROSITE" id="PS50003">
    <property type="entry name" value="PH_DOMAIN"/>
    <property type="match status" value="1"/>
</dbReference>
<dbReference type="FunFam" id="2.30.29.30:FF:000006">
    <property type="entry name" value="Pleckstrin homology like domain family B member 1"/>
    <property type="match status" value="1"/>
</dbReference>
<proteinExistence type="predicted"/>
<feature type="compositionally biased region" description="Basic residues" evidence="3">
    <location>
        <begin position="237"/>
        <end position="246"/>
    </location>
</feature>
<evidence type="ECO:0000259" key="4">
    <source>
        <dbReference type="PROSITE" id="PS50003"/>
    </source>
</evidence>
<name>H3AQG2_LATCH</name>
<evidence type="ECO:0000256" key="3">
    <source>
        <dbReference type="SAM" id="MobiDB-lite"/>
    </source>
</evidence>
<dbReference type="SMART" id="SM00233">
    <property type="entry name" value="PH"/>
    <property type="match status" value="1"/>
</dbReference>
<reference evidence="5" key="2">
    <citation type="submission" date="2025-08" db="UniProtKB">
        <authorList>
            <consortium name="Ensembl"/>
        </authorList>
    </citation>
    <scope>IDENTIFICATION</scope>
</reference>
<dbReference type="Bgee" id="ENSLACG00000010460">
    <property type="expression patterns" value="Expressed in post-anal tail muscle and 2 other cell types or tissues"/>
</dbReference>
<dbReference type="InterPro" id="IPR037810">
    <property type="entry name" value="PHLDB1/2/3_PH"/>
</dbReference>
<feature type="region of interest" description="Disordered" evidence="3">
    <location>
        <begin position="236"/>
        <end position="256"/>
    </location>
</feature>
<dbReference type="CDD" id="cd14673">
    <property type="entry name" value="PH_PHLDB1_2"/>
    <property type="match status" value="1"/>
</dbReference>
<dbReference type="PANTHER" id="PTHR12156">
    <property type="entry name" value="PLECKSTRIN HOMOLOGY-LIKE DOMAIN, FAMILY B, MEMBER 3"/>
    <property type="match status" value="1"/>
</dbReference>
<gene>
    <name evidence="5" type="primary">PHLDB2</name>
</gene>
<feature type="domain" description="PH" evidence="4">
    <location>
        <begin position="426"/>
        <end position="529"/>
    </location>
</feature>
<dbReference type="EMBL" id="AFYH01121295">
    <property type="status" value="NOT_ANNOTATED_CDS"/>
    <property type="molecule type" value="Genomic_DNA"/>
</dbReference>
<keyword evidence="6" id="KW-1185">Reference proteome</keyword>
<dbReference type="InterPro" id="IPR001849">
    <property type="entry name" value="PH_domain"/>
</dbReference>
<sequence>KLDAERKNLERLQELCFEQKAQLDNCPESLREQLEQQLKKDADLLDIETRRFEDLEFEQLECESRLEEERESLTQQLLSEIDEYRCSIVTRKEKLYALKKQITQIVQQAQCEEKHFLKEKNNLITILQKERENLDILEKKFFELTGGKGLLMNLCSLKEPLGIHEERKKHSKEGTYLSDTLPRKKMTPAASAHFFSATLGRSATAKTNLPLVQNSSCGSVVPCGLTNMAKDTETRRLPKGHKHHQKSKEQIQRSPKFCERTTSEFNVSVDTLVHPDSGYKNHAFDTLSLDSSDSMETNISVCSPDNISSVSTSNVSKFEEMEKRLKEAQAEKARLLKTKEREVEAKTQALEAEKRRREELERKLQQETSRRQKIIEKEIKMREKQRAQARPLTRYLTTRKDDFDLRGHVESSGHSVETCYHVLLTETTCRGFLVKMGGKIKTWKKRWFVFDRTRRTFSYYVDKHETRLKGVIYFQAIEEVYYDHLKNAHKSPNPSLTFSVKTHDRIYYMVAPSPEAMRIWMDVIVTGAEGYTQFMV</sequence>
<keyword evidence="1 2" id="KW-0175">Coiled coil</keyword>
<dbReference type="OMA" id="HNPSACR"/>
<dbReference type="GO" id="GO:0070507">
    <property type="term" value="P:regulation of microtubule cytoskeleton organization"/>
    <property type="evidence" value="ECO:0007669"/>
    <property type="project" value="TreeGrafter"/>
</dbReference>
<evidence type="ECO:0000256" key="2">
    <source>
        <dbReference type="SAM" id="Coils"/>
    </source>
</evidence>
<dbReference type="SUPFAM" id="SSF50729">
    <property type="entry name" value="PH domain-like"/>
    <property type="match status" value="1"/>
</dbReference>
<dbReference type="HOGENOM" id="CLU_003180_1_1_1"/>
<dbReference type="Ensembl" id="ENSLACT00000011974.1">
    <property type="protein sequence ID" value="ENSLACP00000011883.1"/>
    <property type="gene ID" value="ENSLACG00000010460.1"/>
</dbReference>
<dbReference type="Pfam" id="PF00169">
    <property type="entry name" value="PH"/>
    <property type="match status" value="1"/>
</dbReference>
<dbReference type="EMBL" id="AFYH01121299">
    <property type="status" value="NOT_ANNOTATED_CDS"/>
    <property type="molecule type" value="Genomic_DNA"/>
</dbReference>
<dbReference type="STRING" id="7897.ENSLACP00000011883"/>
<dbReference type="InterPro" id="IPR011993">
    <property type="entry name" value="PH-like_dom_sf"/>
</dbReference>
<accession>H3AQG2</accession>
<reference evidence="5" key="3">
    <citation type="submission" date="2025-09" db="UniProtKB">
        <authorList>
            <consortium name="Ensembl"/>
        </authorList>
    </citation>
    <scope>IDENTIFICATION</scope>
</reference>
<feature type="coiled-coil region" evidence="2">
    <location>
        <begin position="2"/>
        <end position="83"/>
    </location>
</feature>
<dbReference type="Gene3D" id="2.30.29.30">
    <property type="entry name" value="Pleckstrin-homology domain (PH domain)/Phosphotyrosine-binding domain (PTB)"/>
    <property type="match status" value="1"/>
</dbReference>
<dbReference type="EMBL" id="AFYH01121297">
    <property type="status" value="NOT_ANNOTATED_CDS"/>
    <property type="molecule type" value="Genomic_DNA"/>
</dbReference>
<organism evidence="5 6">
    <name type="scientific">Latimeria chalumnae</name>
    <name type="common">Coelacanth</name>
    <dbReference type="NCBI Taxonomy" id="7897"/>
    <lineage>
        <taxon>Eukaryota</taxon>
        <taxon>Metazoa</taxon>
        <taxon>Chordata</taxon>
        <taxon>Craniata</taxon>
        <taxon>Vertebrata</taxon>
        <taxon>Euteleostomi</taxon>
        <taxon>Coelacanthiformes</taxon>
        <taxon>Coelacanthidae</taxon>
        <taxon>Latimeria</taxon>
    </lineage>
</organism>
<dbReference type="eggNOG" id="ENOG502QUWG">
    <property type="taxonomic scope" value="Eukaryota"/>
</dbReference>
<dbReference type="InParanoid" id="H3AQG2"/>
<feature type="compositionally biased region" description="Basic and acidic residues" evidence="3">
    <location>
        <begin position="247"/>
        <end position="256"/>
    </location>
</feature>
<dbReference type="GO" id="GO:0045180">
    <property type="term" value="C:basal cortex"/>
    <property type="evidence" value="ECO:0007669"/>
    <property type="project" value="TreeGrafter"/>
</dbReference>
<dbReference type="EMBL" id="AFYH01121296">
    <property type="status" value="NOT_ANNOTATED_CDS"/>
    <property type="molecule type" value="Genomic_DNA"/>
</dbReference>
<dbReference type="PANTHER" id="PTHR12156:SF21">
    <property type="entry name" value="PLECKSTRIN HOMOLOGY-LIKE DOMAIN FAMILY B MEMBER 2"/>
    <property type="match status" value="1"/>
</dbReference>